<comment type="caution">
    <text evidence="1">The sequence shown here is derived from an EMBL/GenBank/DDBJ whole genome shotgun (WGS) entry which is preliminary data.</text>
</comment>
<dbReference type="SUPFAM" id="SSF53335">
    <property type="entry name" value="S-adenosyl-L-methionine-dependent methyltransferases"/>
    <property type="match status" value="1"/>
</dbReference>
<reference evidence="1" key="2">
    <citation type="submission" date="2023-03" db="EMBL/GenBank/DDBJ databases">
        <authorList>
            <person name="Zhang Z."/>
        </authorList>
    </citation>
    <scope>NUCLEOTIDE SEQUENCE</scope>
    <source>
        <strain evidence="1">DSA</strain>
    </source>
</reference>
<protein>
    <submittedName>
        <fullName evidence="1">Class I SAM-dependent methyltransferase</fullName>
    </submittedName>
</protein>
<name>A0AAW7ZFH4_9FIRM</name>
<sequence>MYIYLDYPVRSRPRYGYGKPPHPALYSIIESHRSVYQKYINDFFDYKEQLHKINRHEDKVNSKAPGWMNGWFSGLDAVVLYCFISIFKPKRYLEIGSGNSTKFARRAISDQGLDTSVTSIDPNPRAEINDICEKIIREPIEELDLTIFKQLQAGDILFIDNSHRVFMNSDVSVVFLDILPYLPTGVLVHFHDIFLPYDYPPEWGARYYSEQYLLAAYLLAQGNKCEIVMPNAFISNDKELSGEVLPLWESATMEGVQTSGGSFWIRTK</sequence>
<dbReference type="Gene3D" id="3.40.50.150">
    <property type="entry name" value="Vaccinia Virus protein VP39"/>
    <property type="match status" value="1"/>
</dbReference>
<dbReference type="RefSeq" id="WP_304544599.1">
    <property type="nucleotide sequence ID" value="NZ_JARPTC010000022.1"/>
</dbReference>
<evidence type="ECO:0000313" key="2">
    <source>
        <dbReference type="Proteomes" id="UP001172911"/>
    </source>
</evidence>
<keyword evidence="2" id="KW-1185">Reference proteome</keyword>
<dbReference type="AlphaFoldDB" id="A0AAW7ZFH4"/>
<gene>
    <name evidence="1" type="ORF">P6N53_15105</name>
</gene>
<dbReference type="EMBL" id="JARPTC010000022">
    <property type="protein sequence ID" value="MDO7788554.1"/>
    <property type="molecule type" value="Genomic_DNA"/>
</dbReference>
<dbReference type="GO" id="GO:0032259">
    <property type="term" value="P:methylation"/>
    <property type="evidence" value="ECO:0007669"/>
    <property type="project" value="UniProtKB-KW"/>
</dbReference>
<reference evidence="1" key="1">
    <citation type="journal article" date="2023" name="J. Hazard. Mater.">
        <title>Anaerobic biodegradation of pyrene and benzo[a]pyrene by a new sulfate-reducing Desulforamulus aquiferis strain DSA.</title>
        <authorList>
            <person name="Zhang Z."/>
            <person name="Sun J."/>
            <person name="Gong X."/>
            <person name="Wang C."/>
            <person name="Wang H."/>
        </authorList>
    </citation>
    <scope>NUCLEOTIDE SEQUENCE</scope>
    <source>
        <strain evidence="1">DSA</strain>
    </source>
</reference>
<keyword evidence="1" id="KW-0808">Transferase</keyword>
<dbReference type="GO" id="GO:0008168">
    <property type="term" value="F:methyltransferase activity"/>
    <property type="evidence" value="ECO:0007669"/>
    <property type="project" value="UniProtKB-KW"/>
</dbReference>
<dbReference type="Proteomes" id="UP001172911">
    <property type="component" value="Unassembled WGS sequence"/>
</dbReference>
<dbReference type="InterPro" id="IPR029063">
    <property type="entry name" value="SAM-dependent_MTases_sf"/>
</dbReference>
<accession>A0AAW7ZFH4</accession>
<proteinExistence type="predicted"/>
<keyword evidence="1" id="KW-0489">Methyltransferase</keyword>
<evidence type="ECO:0000313" key="1">
    <source>
        <dbReference type="EMBL" id="MDO7788554.1"/>
    </source>
</evidence>
<dbReference type="Pfam" id="PF13578">
    <property type="entry name" value="Methyltransf_24"/>
    <property type="match status" value="1"/>
</dbReference>
<organism evidence="1 2">
    <name type="scientific">Desulforamulus aquiferis</name>
    <dbReference type="NCBI Taxonomy" id="1397668"/>
    <lineage>
        <taxon>Bacteria</taxon>
        <taxon>Bacillati</taxon>
        <taxon>Bacillota</taxon>
        <taxon>Clostridia</taxon>
        <taxon>Eubacteriales</taxon>
        <taxon>Peptococcaceae</taxon>
        <taxon>Desulforamulus</taxon>
    </lineage>
</organism>